<evidence type="ECO:0000256" key="8">
    <source>
        <dbReference type="ARBA" id="ARBA00023049"/>
    </source>
</evidence>
<evidence type="ECO:0000256" key="2">
    <source>
        <dbReference type="ARBA" id="ARBA00010981"/>
    </source>
</evidence>
<dbReference type="EMBL" id="LFYR01001104">
    <property type="protein sequence ID" value="KMZ64692.1"/>
    <property type="molecule type" value="Genomic_DNA"/>
</dbReference>
<dbReference type="GO" id="GO:0032511">
    <property type="term" value="P:late endosome to vacuole transport via multivesicular body sorting pathway"/>
    <property type="evidence" value="ECO:0000318"/>
    <property type="project" value="GO_Central"/>
</dbReference>
<dbReference type="STRING" id="29655.A0A0K9P8X5"/>
<feature type="compositionally biased region" description="Basic and acidic residues" evidence="9">
    <location>
        <begin position="236"/>
        <end position="245"/>
    </location>
</feature>
<dbReference type="CDD" id="cd08066">
    <property type="entry name" value="MPN_AMSH_like"/>
    <property type="match status" value="1"/>
</dbReference>
<evidence type="ECO:0000259" key="10">
    <source>
        <dbReference type="PROSITE" id="PS50249"/>
    </source>
</evidence>
<evidence type="ECO:0000256" key="3">
    <source>
        <dbReference type="ARBA" id="ARBA00022670"/>
    </source>
</evidence>
<dbReference type="GO" id="GO:0016020">
    <property type="term" value="C:membrane"/>
    <property type="evidence" value="ECO:0000318"/>
    <property type="project" value="GO_Central"/>
</dbReference>
<comment type="caution">
    <text evidence="11">The sequence shown here is derived from an EMBL/GenBank/DDBJ whole genome shotgun (WGS) entry which is preliminary data.</text>
</comment>
<dbReference type="Pfam" id="PF08969">
    <property type="entry name" value="USP8_dimer"/>
    <property type="match status" value="1"/>
</dbReference>
<keyword evidence="7" id="KW-0862">Zinc</keyword>
<dbReference type="GO" id="GO:0070536">
    <property type="term" value="P:protein K63-linked deubiquitination"/>
    <property type="evidence" value="ECO:0007669"/>
    <property type="project" value="InterPro"/>
</dbReference>
<dbReference type="GO" id="GO:0140492">
    <property type="term" value="F:metal-dependent deubiquitinase activity"/>
    <property type="evidence" value="ECO:0007669"/>
    <property type="project" value="InterPro"/>
</dbReference>
<dbReference type="OrthoDB" id="3640at2759"/>
<dbReference type="PANTHER" id="PTHR12947">
    <property type="entry name" value="AMSH-LIKE PROTEASE"/>
    <property type="match status" value="1"/>
</dbReference>
<keyword evidence="12" id="KW-1185">Reference proteome</keyword>
<keyword evidence="8" id="KW-0482">Metalloprotease</keyword>
<evidence type="ECO:0000256" key="4">
    <source>
        <dbReference type="ARBA" id="ARBA00022723"/>
    </source>
</evidence>
<keyword evidence="6" id="KW-0378">Hydrolase</keyword>
<organism evidence="11 12">
    <name type="scientific">Zostera marina</name>
    <name type="common">Eelgrass</name>
    <dbReference type="NCBI Taxonomy" id="29655"/>
    <lineage>
        <taxon>Eukaryota</taxon>
        <taxon>Viridiplantae</taxon>
        <taxon>Streptophyta</taxon>
        <taxon>Embryophyta</taxon>
        <taxon>Tracheophyta</taxon>
        <taxon>Spermatophyta</taxon>
        <taxon>Magnoliopsida</taxon>
        <taxon>Liliopsida</taxon>
        <taxon>Zosteraceae</taxon>
        <taxon>Zostera</taxon>
    </lineage>
</organism>
<dbReference type="GO" id="GO:0005768">
    <property type="term" value="C:endosome"/>
    <property type="evidence" value="ECO:0000318"/>
    <property type="project" value="GO_Central"/>
</dbReference>
<keyword evidence="4" id="KW-0479">Metal-binding</keyword>
<dbReference type="SMART" id="SM00232">
    <property type="entry name" value="JAB_MPN"/>
    <property type="match status" value="1"/>
</dbReference>
<dbReference type="Pfam" id="PF01398">
    <property type="entry name" value="JAB"/>
    <property type="match status" value="1"/>
</dbReference>
<accession>A0A0K9P8X5</accession>
<feature type="domain" description="MPN" evidence="10">
    <location>
        <begin position="335"/>
        <end position="465"/>
    </location>
</feature>
<dbReference type="PANTHER" id="PTHR12947:SF19">
    <property type="entry name" value="AMSH-LIKE UBIQUITIN THIOESTERASE 1"/>
    <property type="match status" value="1"/>
</dbReference>
<evidence type="ECO:0000313" key="12">
    <source>
        <dbReference type="Proteomes" id="UP000036987"/>
    </source>
</evidence>
<proteinExistence type="inferred from homology"/>
<dbReference type="GO" id="GO:0046872">
    <property type="term" value="F:metal ion binding"/>
    <property type="evidence" value="ECO:0007669"/>
    <property type="project" value="UniProtKB-KW"/>
</dbReference>
<reference evidence="12" key="1">
    <citation type="journal article" date="2016" name="Nature">
        <title>The genome of the seagrass Zostera marina reveals angiosperm adaptation to the sea.</title>
        <authorList>
            <person name="Olsen J.L."/>
            <person name="Rouze P."/>
            <person name="Verhelst B."/>
            <person name="Lin Y.-C."/>
            <person name="Bayer T."/>
            <person name="Collen J."/>
            <person name="Dattolo E."/>
            <person name="De Paoli E."/>
            <person name="Dittami S."/>
            <person name="Maumus F."/>
            <person name="Michel G."/>
            <person name="Kersting A."/>
            <person name="Lauritano C."/>
            <person name="Lohaus R."/>
            <person name="Toepel M."/>
            <person name="Tonon T."/>
            <person name="Vanneste K."/>
            <person name="Amirebrahimi M."/>
            <person name="Brakel J."/>
            <person name="Bostroem C."/>
            <person name="Chovatia M."/>
            <person name="Grimwood J."/>
            <person name="Jenkins J.W."/>
            <person name="Jueterbock A."/>
            <person name="Mraz A."/>
            <person name="Stam W.T."/>
            <person name="Tice H."/>
            <person name="Bornberg-Bauer E."/>
            <person name="Green P.J."/>
            <person name="Pearson G.A."/>
            <person name="Procaccini G."/>
            <person name="Duarte C.M."/>
            <person name="Schmutz J."/>
            <person name="Reusch T.B.H."/>
            <person name="Van de Peer Y."/>
        </authorList>
    </citation>
    <scope>NUCLEOTIDE SEQUENCE [LARGE SCALE GENOMIC DNA]</scope>
    <source>
        <strain evidence="12">cv. Finnish</strain>
    </source>
</reference>
<protein>
    <submittedName>
        <fullName evidence="11">STAM-binding protein</fullName>
    </submittedName>
</protein>
<dbReference type="InterPro" id="IPR044098">
    <property type="entry name" value="STAMBP/STALP-like_MPN"/>
</dbReference>
<dbReference type="SUPFAM" id="SSF102712">
    <property type="entry name" value="JAB1/MPN domain"/>
    <property type="match status" value="1"/>
</dbReference>
<dbReference type="SUPFAM" id="SSF140856">
    <property type="entry name" value="USP8 N-terminal domain-like"/>
    <property type="match status" value="1"/>
</dbReference>
<dbReference type="GO" id="GO:0006508">
    <property type="term" value="P:proteolysis"/>
    <property type="evidence" value="ECO:0007669"/>
    <property type="project" value="UniProtKB-KW"/>
</dbReference>
<dbReference type="FunFam" id="3.40.140.10:FF:000024">
    <property type="entry name" value="AMSH-like ubiquitin thioesterase 3"/>
    <property type="match status" value="1"/>
</dbReference>
<evidence type="ECO:0000256" key="5">
    <source>
        <dbReference type="ARBA" id="ARBA00022786"/>
    </source>
</evidence>
<dbReference type="Gene3D" id="3.40.140.10">
    <property type="entry name" value="Cytidine Deaminase, domain 2"/>
    <property type="match status" value="1"/>
</dbReference>
<dbReference type="GO" id="GO:0061578">
    <property type="term" value="F:K63-linked deubiquitinase activity"/>
    <property type="evidence" value="ECO:0007669"/>
    <property type="project" value="InterPro"/>
</dbReference>
<evidence type="ECO:0000256" key="7">
    <source>
        <dbReference type="ARBA" id="ARBA00022833"/>
    </source>
</evidence>
<feature type="region of interest" description="Disordered" evidence="9">
    <location>
        <begin position="228"/>
        <end position="257"/>
    </location>
</feature>
<comment type="cofactor">
    <cofactor evidence="1">
        <name>Zn(2+)</name>
        <dbReference type="ChEBI" id="CHEBI:29105"/>
    </cofactor>
</comment>
<evidence type="ECO:0000256" key="9">
    <source>
        <dbReference type="SAM" id="MobiDB-lite"/>
    </source>
</evidence>
<gene>
    <name evidence="11" type="ORF">ZOSMA_351G00070</name>
</gene>
<evidence type="ECO:0000256" key="1">
    <source>
        <dbReference type="ARBA" id="ARBA00001947"/>
    </source>
</evidence>
<keyword evidence="5" id="KW-0833">Ubl conjugation pathway</keyword>
<dbReference type="OMA" id="GLHGQWQ"/>
<keyword evidence="3" id="KW-0645">Protease</keyword>
<dbReference type="InterPro" id="IPR000555">
    <property type="entry name" value="JAMM/MPN+_dom"/>
</dbReference>
<name>A0A0K9P8X5_ZOSMR</name>
<dbReference type="GO" id="GO:0101005">
    <property type="term" value="F:deubiquitinase activity"/>
    <property type="evidence" value="ECO:0000318"/>
    <property type="project" value="GO_Central"/>
</dbReference>
<sequence length="509" mass="57654">MRSYSSGGGAKISIAASAKKVDVENRISLRFYYRIADNLLRQADIYRAEKDIISLYIMLLRFSSLITETIPRHRDYQISCVQEKNTFGKKIYNAISELEILKPDVMRQINQTNVKPMNQINGWEGNDWPLTRKQEFTNSEITKKTQTFGHKLSSLQRPPMQQNTFYQAKLNEENFRKFSLNIPRPKEETLSRHSILGPNGLNGQWKPPKVEKKVEYPSNLDLTSIEIPFMQPPKQDQSKLLKDSDDPASTKSTPKPVISFHDQVLSLKTEDSSSVLSSGIAETPGMTDIIRQPSPPPVLADVQDLVSGTSCLEPVSNQVNSLEDELIRSESPLEVHISTNMMDVFMRLAKSNTSKNLETCGILAGSLKNRKFYLMALIIPKQESTANSCNATNEEEIFEYQDKKSLFPLGWIHTHPTQSCFMSSVDVHTHYSYQIMLPEAIAIVMAPTDASKKHGIFRLTTPGGMSVIRKCNHRGFHPHENPPDGGPIYHNCTDVYMNPKIKFDVVDFR</sequence>
<dbReference type="InterPro" id="IPR037518">
    <property type="entry name" value="MPN"/>
</dbReference>
<dbReference type="PROSITE" id="PS50249">
    <property type="entry name" value="MPN"/>
    <property type="match status" value="1"/>
</dbReference>
<dbReference type="InterPro" id="IPR015063">
    <property type="entry name" value="USP8_dimer"/>
</dbReference>
<comment type="similarity">
    <text evidence="2">Belongs to the peptidase M67C family.</text>
</comment>
<evidence type="ECO:0000313" key="11">
    <source>
        <dbReference type="EMBL" id="KMZ64692.1"/>
    </source>
</evidence>
<dbReference type="AlphaFoldDB" id="A0A0K9P8X5"/>
<evidence type="ECO:0000256" key="6">
    <source>
        <dbReference type="ARBA" id="ARBA00022801"/>
    </source>
</evidence>
<dbReference type="Gene3D" id="1.20.58.80">
    <property type="entry name" value="Phosphotransferase system, lactose/cellobiose-type IIA subunit"/>
    <property type="match status" value="1"/>
</dbReference>
<dbReference type="Proteomes" id="UP000036987">
    <property type="component" value="Unassembled WGS sequence"/>
</dbReference>